<gene>
    <name evidence="1" type="ORF">THERMOS_2058</name>
</gene>
<evidence type="ECO:0000313" key="1">
    <source>
        <dbReference type="EMBL" id="CAB5505003.1"/>
    </source>
</evidence>
<organism evidence="1 2">
    <name type="scientific">Bathymodiolus thermophilus thioautotrophic gill symbiont</name>
    <dbReference type="NCBI Taxonomy" id="2360"/>
    <lineage>
        <taxon>Bacteria</taxon>
        <taxon>Pseudomonadati</taxon>
        <taxon>Pseudomonadota</taxon>
        <taxon>Gammaproteobacteria</taxon>
        <taxon>sulfur-oxidizing symbionts</taxon>
    </lineage>
</organism>
<keyword evidence="2" id="KW-1185">Reference proteome</keyword>
<dbReference type="AlphaFoldDB" id="A0A8H8XFZ2"/>
<dbReference type="EMBL" id="CAESAQ020000081">
    <property type="protein sequence ID" value="CAB5505003.1"/>
    <property type="molecule type" value="Genomic_DNA"/>
</dbReference>
<accession>A0A8H8XFZ2</accession>
<proteinExistence type="predicted"/>
<reference evidence="1 2" key="1">
    <citation type="submission" date="2020-05" db="EMBL/GenBank/DDBJ databases">
        <authorList>
            <person name="Petersen J."/>
            <person name="Sayavedra L."/>
        </authorList>
    </citation>
    <scope>NUCLEOTIDE SEQUENCE [LARGE SCALE GENOMIC DNA]</scope>
    <source>
        <strain evidence="1">B thermophilus SOXS</strain>
    </source>
</reference>
<evidence type="ECO:0000313" key="2">
    <source>
        <dbReference type="Proteomes" id="UP000643672"/>
    </source>
</evidence>
<dbReference type="RefSeq" id="WP_273543777.1">
    <property type="nucleotide sequence ID" value="NZ_CAESAQ020000081.1"/>
</dbReference>
<comment type="caution">
    <text evidence="1">The sequence shown here is derived from an EMBL/GenBank/DDBJ whole genome shotgun (WGS) entry which is preliminary data.</text>
</comment>
<sequence>MIPIDNKKYNNFSNELEIVNQYLATTLIRYYLKITQKNNH</sequence>
<protein>
    <submittedName>
        <fullName evidence="1">Uncharacterized protein</fullName>
    </submittedName>
</protein>
<dbReference type="Proteomes" id="UP000643672">
    <property type="component" value="Unassembled WGS sequence"/>
</dbReference>
<name>A0A8H8XFZ2_9GAMM</name>